<organism evidence="1 2">
    <name type="scientific">Burkholderia glumae</name>
    <name type="common">Pseudomonas glumae</name>
    <dbReference type="NCBI Taxonomy" id="337"/>
    <lineage>
        <taxon>Bacteria</taxon>
        <taxon>Pseudomonadati</taxon>
        <taxon>Pseudomonadota</taxon>
        <taxon>Betaproteobacteria</taxon>
        <taxon>Burkholderiales</taxon>
        <taxon>Burkholderiaceae</taxon>
        <taxon>Burkholderia</taxon>
    </lineage>
</organism>
<name>A0AAQ0BV89_BURGL</name>
<protein>
    <submittedName>
        <fullName evidence="1">Lysis protein</fullName>
    </submittedName>
</protein>
<dbReference type="AlphaFoldDB" id="A0AAQ0BV89"/>
<reference evidence="1 2" key="1">
    <citation type="submission" date="2020-12" db="EMBL/GenBank/DDBJ databases">
        <title>FDA dAtabase for Regulatory Grade micrObial Sequences (FDA-ARGOS): Supporting development and validation of Infectious Disease Dx tests.</title>
        <authorList>
            <person name="Minogue T."/>
            <person name="Wolcott M."/>
            <person name="Wasieloski L."/>
            <person name="Aguilar W."/>
            <person name="Moore D."/>
            <person name="Jaissle J."/>
            <person name="Tallon L."/>
            <person name="Sadzewicz L."/>
            <person name="Zhao X."/>
            <person name="Boylan J."/>
            <person name="Ott S."/>
            <person name="Bowen H."/>
            <person name="Vavikolanu K."/>
            <person name="Mehta A."/>
            <person name="Aluvathingal J."/>
            <person name="Nadendla S."/>
            <person name="Yan Y."/>
            <person name="Sichtig H."/>
        </authorList>
    </citation>
    <scope>NUCLEOTIDE SEQUENCE [LARGE SCALE GENOMIC DNA]</scope>
    <source>
        <strain evidence="1 2">FDAARGOS_949</strain>
    </source>
</reference>
<dbReference type="GeneID" id="45697619"/>
<evidence type="ECO:0000313" key="1">
    <source>
        <dbReference type="EMBL" id="QPQ93866.1"/>
    </source>
</evidence>
<gene>
    <name evidence="1" type="ORF">I6H06_16875</name>
</gene>
<evidence type="ECO:0000313" key="2">
    <source>
        <dbReference type="Proteomes" id="UP000594892"/>
    </source>
</evidence>
<dbReference type="EMBL" id="CP065601">
    <property type="protein sequence ID" value="QPQ93866.1"/>
    <property type="molecule type" value="Genomic_DNA"/>
</dbReference>
<dbReference type="Pfam" id="PF03245">
    <property type="entry name" value="Phage_lysis"/>
    <property type="match status" value="1"/>
</dbReference>
<sequence>MLRKWVVYLLVAGVAAGAGAYGAHVFDARNLALERAGRAGDAQHHAEDLLAISRAALDAERLASDAHDAAASRVAAVDAQMTKERMAHETENRNACAALAAGTDRLRIAVRNCSATGSDDVPRASGAASMGDGAAAIADLDGATAERAFTVAGDDQREIDKLRALQAYVCAIRTATPGCGNR</sequence>
<dbReference type="GO" id="GO:0044659">
    <property type="term" value="P:viral release from host cell by cytolysis"/>
    <property type="evidence" value="ECO:0007669"/>
    <property type="project" value="InterPro"/>
</dbReference>
<dbReference type="InterPro" id="IPR004929">
    <property type="entry name" value="I-spanin"/>
</dbReference>
<proteinExistence type="predicted"/>
<accession>A0AAQ0BV89</accession>
<dbReference type="Proteomes" id="UP000594892">
    <property type="component" value="Chromosome 2"/>
</dbReference>
<dbReference type="RefSeq" id="WP_012735258.1">
    <property type="nucleotide sequence ID" value="NZ_CP033641.1"/>
</dbReference>